<name>A0A9N8VTX5_9GLOM</name>
<keyword evidence="4" id="KW-1185">Reference proteome</keyword>
<dbReference type="EMBL" id="CAJVPQ010000246">
    <property type="protein sequence ID" value="CAG8462275.1"/>
    <property type="molecule type" value="Genomic_DNA"/>
</dbReference>
<feature type="region of interest" description="Disordered" evidence="1">
    <location>
        <begin position="391"/>
        <end position="422"/>
    </location>
</feature>
<evidence type="ECO:0000313" key="4">
    <source>
        <dbReference type="Proteomes" id="UP000789570"/>
    </source>
</evidence>
<sequence length="436" mass="48582">MTEKTSFTAIPFEDSQVPSERELPPYSEKPRYTFPPTSLDSNPHECRYQQRKKAWRKALLVVLLVFLGGRFLLAGISYFMFNANDDQYIWIQVPGMDPEIGSHEMPYNAPPSEATLNVPESPTCDSSVKWNGPSELLLDPNDVTGLIFKVKGIAHGSVIIRQDPNAKDFLNVTNKIFLSDDSLQEQVDIRIDIIDEDYSVTVEAPSFEGPRPSQKCVRVDTIITIPSQIHVFRSLLVDVPNSWISAEGLGAIDFAYVSLKTINGHIRVDDISAAIAEVATINGHVKGDYVIAESFDVRTINGAIGIHTIINPWSDEISITTKSVNGHVDVTVHELNKKQVLNFKAGSVNGGVVATMPDTYHGDFSVSTLFGYSYVEGKDITYVRKSRNVKTVKKTKKSKKGCRHHKHHHKHHNSHDDEKTSQIVIEAVTGSLELYL</sequence>
<dbReference type="OrthoDB" id="5570013at2759"/>
<feature type="compositionally biased region" description="Basic and acidic residues" evidence="1">
    <location>
        <begin position="19"/>
        <end position="31"/>
    </location>
</feature>
<feature type="region of interest" description="Disordered" evidence="1">
    <location>
        <begin position="1"/>
        <end position="40"/>
    </location>
</feature>
<dbReference type="Proteomes" id="UP000789570">
    <property type="component" value="Unassembled WGS sequence"/>
</dbReference>
<keyword evidence="2" id="KW-0812">Transmembrane</keyword>
<evidence type="ECO:0000256" key="2">
    <source>
        <dbReference type="SAM" id="Phobius"/>
    </source>
</evidence>
<organism evidence="3 4">
    <name type="scientific">Funneliformis caledonium</name>
    <dbReference type="NCBI Taxonomy" id="1117310"/>
    <lineage>
        <taxon>Eukaryota</taxon>
        <taxon>Fungi</taxon>
        <taxon>Fungi incertae sedis</taxon>
        <taxon>Mucoromycota</taxon>
        <taxon>Glomeromycotina</taxon>
        <taxon>Glomeromycetes</taxon>
        <taxon>Glomerales</taxon>
        <taxon>Glomeraceae</taxon>
        <taxon>Funneliformis</taxon>
    </lineage>
</organism>
<evidence type="ECO:0000256" key="1">
    <source>
        <dbReference type="SAM" id="MobiDB-lite"/>
    </source>
</evidence>
<keyword evidence="2" id="KW-1133">Transmembrane helix</keyword>
<protein>
    <submittedName>
        <fullName evidence="3">6749_t:CDS:1</fullName>
    </submittedName>
</protein>
<feature type="compositionally biased region" description="Basic residues" evidence="1">
    <location>
        <begin position="391"/>
        <end position="413"/>
    </location>
</feature>
<evidence type="ECO:0000313" key="3">
    <source>
        <dbReference type="EMBL" id="CAG8462275.1"/>
    </source>
</evidence>
<comment type="caution">
    <text evidence="3">The sequence shown here is derived from an EMBL/GenBank/DDBJ whole genome shotgun (WGS) entry which is preliminary data.</text>
</comment>
<proteinExistence type="predicted"/>
<gene>
    <name evidence="3" type="ORF">FCALED_LOCUS1804</name>
</gene>
<feature type="transmembrane region" description="Helical" evidence="2">
    <location>
        <begin position="58"/>
        <end position="81"/>
    </location>
</feature>
<keyword evidence="2" id="KW-0472">Membrane</keyword>
<dbReference type="AlphaFoldDB" id="A0A9N8VTX5"/>
<reference evidence="3" key="1">
    <citation type="submission" date="2021-06" db="EMBL/GenBank/DDBJ databases">
        <authorList>
            <person name="Kallberg Y."/>
            <person name="Tangrot J."/>
            <person name="Rosling A."/>
        </authorList>
    </citation>
    <scope>NUCLEOTIDE SEQUENCE</scope>
    <source>
        <strain evidence="3">UK204</strain>
    </source>
</reference>
<accession>A0A9N8VTX5</accession>